<sequence>MRQKAVSIDVTNRCNLRCRHCFFWRTNSSGELPVEAWEEVFQRLPKFFYCSWVGGEPLLRQELIERGKKRFLLNEVVTNGTIPIPSWNDVSFFISIDGTKRYHELIRGRGTYARARENIETTGARYLLLNMVINSLNYRCVEKFVSEWSNSRVLWVKFSFYTPFVGGDNSLFLPFAKRNELIDKVLRPLKEDYGDFIFLSDGILESMKYPGCLKVASNCPATRLVLSLDSMGNIKYRGCGDTRACYMGAGAICEKCGHMTPHYLKAIYEDGDWEIIRKSLKHMPRGVALKAVRSLLPKGHRPGRQNT</sequence>
<organism evidence="6 7">
    <name type="scientific">Hadarchaeum yellowstonense</name>
    <dbReference type="NCBI Taxonomy" id="1776334"/>
    <lineage>
        <taxon>Archaea</taxon>
        <taxon>Methanobacteriati</taxon>
        <taxon>Candidatus Hadarchaeota</taxon>
        <taxon>Candidatus Hadarchaeia</taxon>
        <taxon>Candidatus Hadarchaeales</taxon>
        <taxon>Candidatus Hadarchaeaceae</taxon>
        <taxon>Candidatus Hadarchaeum</taxon>
    </lineage>
</organism>
<dbReference type="SFLD" id="SFLDS00029">
    <property type="entry name" value="Radical_SAM"/>
    <property type="match status" value="1"/>
</dbReference>
<keyword evidence="1" id="KW-0949">S-adenosyl-L-methionine</keyword>
<dbReference type="GO" id="GO:0051536">
    <property type="term" value="F:iron-sulfur cluster binding"/>
    <property type="evidence" value="ECO:0007669"/>
    <property type="project" value="UniProtKB-KW"/>
</dbReference>
<accession>A0A147JWN1</accession>
<dbReference type="InterPro" id="IPR058240">
    <property type="entry name" value="rSAM_sf"/>
</dbReference>
<dbReference type="EMBL" id="LQMQ01000032">
    <property type="protein sequence ID" value="KUO40892.1"/>
    <property type="molecule type" value="Genomic_DNA"/>
</dbReference>
<name>A0A147JWN1_HADYE</name>
<evidence type="ECO:0000256" key="4">
    <source>
        <dbReference type="ARBA" id="ARBA00023014"/>
    </source>
</evidence>
<dbReference type="CDD" id="cd01335">
    <property type="entry name" value="Radical_SAM"/>
    <property type="match status" value="1"/>
</dbReference>
<feature type="domain" description="Radical SAM core" evidence="5">
    <location>
        <begin position="1"/>
        <end position="192"/>
    </location>
</feature>
<dbReference type="InterPro" id="IPR013785">
    <property type="entry name" value="Aldolase_TIM"/>
</dbReference>
<dbReference type="PANTHER" id="PTHR11228">
    <property type="entry name" value="RADICAL SAM DOMAIN PROTEIN"/>
    <property type="match status" value="1"/>
</dbReference>
<gene>
    <name evidence="6" type="ORF">APZ16_05610</name>
</gene>
<dbReference type="STRING" id="1776334.APZ16_05610"/>
<evidence type="ECO:0000256" key="3">
    <source>
        <dbReference type="ARBA" id="ARBA00023004"/>
    </source>
</evidence>
<dbReference type="InterPro" id="IPR050377">
    <property type="entry name" value="Radical_SAM_PqqE_MftC-like"/>
</dbReference>
<proteinExistence type="predicted"/>
<dbReference type="SUPFAM" id="SSF102114">
    <property type="entry name" value="Radical SAM enzymes"/>
    <property type="match status" value="1"/>
</dbReference>
<evidence type="ECO:0000259" key="5">
    <source>
        <dbReference type="PROSITE" id="PS51918"/>
    </source>
</evidence>
<evidence type="ECO:0000256" key="1">
    <source>
        <dbReference type="ARBA" id="ARBA00022691"/>
    </source>
</evidence>
<dbReference type="Gene3D" id="3.20.20.70">
    <property type="entry name" value="Aldolase class I"/>
    <property type="match status" value="1"/>
</dbReference>
<dbReference type="GO" id="GO:0046872">
    <property type="term" value="F:metal ion binding"/>
    <property type="evidence" value="ECO:0007669"/>
    <property type="project" value="UniProtKB-KW"/>
</dbReference>
<dbReference type="AlphaFoldDB" id="A0A147JWN1"/>
<dbReference type="InterPro" id="IPR007197">
    <property type="entry name" value="rSAM"/>
</dbReference>
<dbReference type="Pfam" id="PF04055">
    <property type="entry name" value="Radical_SAM"/>
    <property type="match status" value="1"/>
</dbReference>
<comment type="caution">
    <text evidence="6">The sequence shown here is derived from an EMBL/GenBank/DDBJ whole genome shotgun (WGS) entry which is preliminary data.</text>
</comment>
<evidence type="ECO:0000256" key="2">
    <source>
        <dbReference type="ARBA" id="ARBA00022723"/>
    </source>
</evidence>
<dbReference type="SFLD" id="SFLDG01067">
    <property type="entry name" value="SPASM/twitch_domain_containing"/>
    <property type="match status" value="1"/>
</dbReference>
<dbReference type="Proteomes" id="UP000074294">
    <property type="component" value="Unassembled WGS sequence"/>
</dbReference>
<dbReference type="PROSITE" id="PS51918">
    <property type="entry name" value="RADICAL_SAM"/>
    <property type="match status" value="1"/>
</dbReference>
<keyword evidence="4" id="KW-0411">Iron-sulfur</keyword>
<keyword evidence="2" id="KW-0479">Metal-binding</keyword>
<protein>
    <recommendedName>
        <fullName evidence="5">Radical SAM core domain-containing protein</fullName>
    </recommendedName>
</protein>
<keyword evidence="3" id="KW-0408">Iron</keyword>
<dbReference type="GO" id="GO:0003824">
    <property type="term" value="F:catalytic activity"/>
    <property type="evidence" value="ECO:0007669"/>
    <property type="project" value="InterPro"/>
</dbReference>
<dbReference type="PANTHER" id="PTHR11228:SF7">
    <property type="entry name" value="PQQA PEPTIDE CYCLASE"/>
    <property type="match status" value="1"/>
</dbReference>
<reference evidence="6 7" key="1">
    <citation type="journal article" date="2016" name="Nat. Microbiol.">
        <title>Genomic inference of the metabolism of cosmopolitan subsurface Archaea, Hadesarchaea.</title>
        <authorList>
            <person name="Baker B.J."/>
            <person name="Saw J.H."/>
            <person name="Lind A.E."/>
            <person name="Lazar C.S."/>
            <person name="Hinrichs K.-U."/>
            <person name="Teske A.P."/>
            <person name="Ettema T.J."/>
        </authorList>
    </citation>
    <scope>NUCLEOTIDE SEQUENCE [LARGE SCALE GENOMIC DNA]</scope>
</reference>
<evidence type="ECO:0000313" key="7">
    <source>
        <dbReference type="Proteomes" id="UP000074294"/>
    </source>
</evidence>
<evidence type="ECO:0000313" key="6">
    <source>
        <dbReference type="EMBL" id="KUO40892.1"/>
    </source>
</evidence>